<dbReference type="AlphaFoldDB" id="A0A1B8GUD6"/>
<evidence type="ECO:0000256" key="1">
    <source>
        <dbReference type="SAM" id="SignalP"/>
    </source>
</evidence>
<dbReference type="Pfam" id="PF18647">
    <property type="entry name" value="Fungal_lectin_2"/>
    <property type="match status" value="1"/>
</dbReference>
<feature type="domain" description="SGNH hydrolase-type esterase" evidence="2">
    <location>
        <begin position="57"/>
        <end position="190"/>
    </location>
</feature>
<dbReference type="RefSeq" id="XP_059319944.1">
    <property type="nucleotide sequence ID" value="XM_059463472.1"/>
</dbReference>
<dbReference type="Proteomes" id="UP000091956">
    <property type="component" value="Unassembled WGS sequence"/>
</dbReference>
<dbReference type="InterPro" id="IPR036514">
    <property type="entry name" value="SGNH_hydro_sf"/>
</dbReference>
<dbReference type="STRING" id="342668.A0A1B8GUD6"/>
<gene>
    <name evidence="3" type="ORF">VE01_02767</name>
</gene>
<dbReference type="GeneID" id="28836153"/>
<dbReference type="GO" id="GO:0006629">
    <property type="term" value="P:lipid metabolic process"/>
    <property type="evidence" value="ECO:0007669"/>
    <property type="project" value="TreeGrafter"/>
</dbReference>
<dbReference type="GO" id="GO:0016788">
    <property type="term" value="F:hydrolase activity, acting on ester bonds"/>
    <property type="evidence" value="ECO:0007669"/>
    <property type="project" value="InterPro"/>
</dbReference>
<dbReference type="EMBL" id="KV460212">
    <property type="protein sequence ID" value="OBT99439.2"/>
    <property type="molecule type" value="Genomic_DNA"/>
</dbReference>
<dbReference type="InterPro" id="IPR037460">
    <property type="entry name" value="SEST-like"/>
</dbReference>
<organism evidence="3 4">
    <name type="scientific">Pseudogymnoascus verrucosus</name>
    <dbReference type="NCBI Taxonomy" id="342668"/>
    <lineage>
        <taxon>Eukaryota</taxon>
        <taxon>Fungi</taxon>
        <taxon>Dikarya</taxon>
        <taxon>Ascomycota</taxon>
        <taxon>Pezizomycotina</taxon>
        <taxon>Leotiomycetes</taxon>
        <taxon>Thelebolales</taxon>
        <taxon>Thelebolaceae</taxon>
        <taxon>Pseudogymnoascus</taxon>
    </lineage>
</organism>
<feature type="chain" id="PRO_5015153741" description="SGNH hydrolase-type esterase domain-containing protein" evidence="1">
    <location>
        <begin position="33"/>
        <end position="569"/>
    </location>
</feature>
<dbReference type="Gene3D" id="3.40.50.1110">
    <property type="entry name" value="SGNH hydrolase"/>
    <property type="match status" value="1"/>
</dbReference>
<dbReference type="PANTHER" id="PTHR37981">
    <property type="entry name" value="LIPASE 2"/>
    <property type="match status" value="1"/>
</dbReference>
<keyword evidence="4" id="KW-1185">Reference proteome</keyword>
<evidence type="ECO:0000259" key="2">
    <source>
        <dbReference type="Pfam" id="PF13472"/>
    </source>
</evidence>
<proteinExistence type="predicted"/>
<sequence>MKIVTSDILLLIMMLPLLEMALSVAMVSAVSAAASSFDMARAVTDPTDYSWIKKFAAVGDSFTAGIGSGNLYSLSDNSDDCSRYSYTYPVIMNHFFGPTVKNFTYVACSGAISSGIFEQINALDDDQDVVIMTAGGNDLCLSNIINECIAGVAPLDSRCDAAVATAHAALGPDGYFKQNIKDLLIALDSKMANNGIVVQVLYAQYFNDQTDACTKENWQVLKTAGLPLNTSRRTQFNSLVVQTNAVIQAAVDEVAANATTTMKIVTADWDPWAQVTGGQFCEAGASPDPDDAGNANVMFFKLFTGVTAPLESRGGFGYMHYDNETYGAEPYGLEMSKRGPVDPGCPASSIPLPDSIGKIFHPNGLGHEVIAAYALDAIGDARAAILGESPVCLVVDNMFCFSDHGSRAYASAGALNNNIDDFCSYVAKNKPANVAGWHVAKTYYSGTLDEFIMAISLSDKVSTFSEDSCQTAISSIINGCDVPRSGNNPMNWKGGGNRTEGEYFYAVSVHRTNRPWPPPTAPSQSCKGWYKIAFQNYDIYGAGWATYDWGQQSLMKQVNPCCGSGSLTA</sequence>
<name>A0A1B8GUD6_9PEZI</name>
<feature type="signal peptide" evidence="1">
    <location>
        <begin position="1"/>
        <end position="32"/>
    </location>
</feature>
<protein>
    <recommendedName>
        <fullName evidence="2">SGNH hydrolase-type esterase domain-containing protein</fullName>
    </recommendedName>
</protein>
<evidence type="ECO:0000313" key="4">
    <source>
        <dbReference type="Proteomes" id="UP000091956"/>
    </source>
</evidence>
<accession>A0A1B8GUD6</accession>
<dbReference type="PANTHER" id="PTHR37981:SF1">
    <property type="entry name" value="SGNH HYDROLASE-TYPE ESTERASE DOMAIN-CONTAINING PROTEIN"/>
    <property type="match status" value="1"/>
</dbReference>
<dbReference type="SUPFAM" id="SSF52266">
    <property type="entry name" value="SGNH hydrolase"/>
    <property type="match status" value="1"/>
</dbReference>
<dbReference type="Pfam" id="PF13472">
    <property type="entry name" value="Lipase_GDSL_2"/>
    <property type="match status" value="1"/>
</dbReference>
<reference evidence="3 4" key="1">
    <citation type="submission" date="2016-03" db="EMBL/GenBank/DDBJ databases">
        <title>Comparative genomics of Pseudogymnoascus destructans, the fungus causing white-nose syndrome of bats.</title>
        <authorList>
            <person name="Palmer J.M."/>
            <person name="Drees K.P."/>
            <person name="Foster J.T."/>
            <person name="Lindner D.L."/>
        </authorList>
    </citation>
    <scope>NUCLEOTIDE SEQUENCE [LARGE SCALE GENOMIC DNA]</scope>
    <source>
        <strain evidence="3 4">UAMH 10579</strain>
    </source>
</reference>
<keyword evidence="1" id="KW-0732">Signal</keyword>
<dbReference type="CDD" id="cd01823">
    <property type="entry name" value="SEST_like"/>
    <property type="match status" value="1"/>
</dbReference>
<reference evidence="4" key="2">
    <citation type="journal article" date="2018" name="Nat. Commun.">
        <title>Extreme sensitivity to ultraviolet light in the fungal pathogen causing white-nose syndrome of bats.</title>
        <authorList>
            <person name="Palmer J.M."/>
            <person name="Drees K.P."/>
            <person name="Foster J.T."/>
            <person name="Lindner D.L."/>
        </authorList>
    </citation>
    <scope>NUCLEOTIDE SEQUENCE [LARGE SCALE GENOMIC DNA]</scope>
    <source>
        <strain evidence="4">UAMH 10579</strain>
    </source>
</reference>
<dbReference type="InterPro" id="IPR013830">
    <property type="entry name" value="SGNH_hydro"/>
</dbReference>
<evidence type="ECO:0000313" key="3">
    <source>
        <dbReference type="EMBL" id="OBT99439.2"/>
    </source>
</evidence>